<keyword evidence="7" id="KW-0067">ATP-binding</keyword>
<keyword evidence="9" id="KW-0472">Membrane</keyword>
<organism evidence="11 12">
    <name type="scientific">Lentzea rhizosphaerae</name>
    <dbReference type="NCBI Taxonomy" id="2041025"/>
    <lineage>
        <taxon>Bacteria</taxon>
        <taxon>Bacillati</taxon>
        <taxon>Actinomycetota</taxon>
        <taxon>Actinomycetes</taxon>
        <taxon>Pseudonocardiales</taxon>
        <taxon>Pseudonocardiaceae</taxon>
        <taxon>Lentzea</taxon>
    </lineage>
</organism>
<keyword evidence="5" id="KW-0547">Nucleotide-binding</keyword>
<dbReference type="CDD" id="cd16917">
    <property type="entry name" value="HATPase_UhpB-NarQ-NarX-like"/>
    <property type="match status" value="1"/>
</dbReference>
<dbReference type="InterPro" id="IPR003594">
    <property type="entry name" value="HATPase_dom"/>
</dbReference>
<feature type="transmembrane region" description="Helical" evidence="9">
    <location>
        <begin position="74"/>
        <end position="91"/>
    </location>
</feature>
<feature type="transmembrane region" description="Helical" evidence="9">
    <location>
        <begin position="23"/>
        <end position="48"/>
    </location>
</feature>
<evidence type="ECO:0000313" key="12">
    <source>
        <dbReference type="Proteomes" id="UP001595690"/>
    </source>
</evidence>
<dbReference type="PANTHER" id="PTHR24421">
    <property type="entry name" value="NITRATE/NITRITE SENSOR PROTEIN NARX-RELATED"/>
    <property type="match status" value="1"/>
</dbReference>
<dbReference type="PANTHER" id="PTHR24421:SF10">
    <property type="entry name" value="NITRATE_NITRITE SENSOR PROTEIN NARQ"/>
    <property type="match status" value="1"/>
</dbReference>
<evidence type="ECO:0000313" key="11">
    <source>
        <dbReference type="EMBL" id="MFC3895693.1"/>
    </source>
</evidence>
<evidence type="ECO:0000256" key="2">
    <source>
        <dbReference type="ARBA" id="ARBA00012438"/>
    </source>
</evidence>
<evidence type="ECO:0000256" key="4">
    <source>
        <dbReference type="ARBA" id="ARBA00022679"/>
    </source>
</evidence>
<feature type="transmembrane region" description="Helical" evidence="9">
    <location>
        <begin position="97"/>
        <end position="114"/>
    </location>
</feature>
<keyword evidence="8" id="KW-0902">Two-component regulatory system</keyword>
<reference evidence="12" key="1">
    <citation type="journal article" date="2019" name="Int. J. Syst. Evol. Microbiol.">
        <title>The Global Catalogue of Microorganisms (GCM) 10K type strain sequencing project: providing services to taxonomists for standard genome sequencing and annotation.</title>
        <authorList>
            <consortium name="The Broad Institute Genomics Platform"/>
            <consortium name="The Broad Institute Genome Sequencing Center for Infectious Disease"/>
            <person name="Wu L."/>
            <person name="Ma J."/>
        </authorList>
    </citation>
    <scope>NUCLEOTIDE SEQUENCE [LARGE SCALE GENOMIC DNA]</scope>
    <source>
        <strain evidence="12">CGMCC 4.7405</strain>
    </source>
</reference>
<dbReference type="Pfam" id="PF07730">
    <property type="entry name" value="HisKA_3"/>
    <property type="match status" value="1"/>
</dbReference>
<comment type="catalytic activity">
    <reaction evidence="1">
        <text>ATP + protein L-histidine = ADP + protein N-phospho-L-histidine.</text>
        <dbReference type="EC" id="2.7.13.3"/>
    </reaction>
</comment>
<keyword evidence="4" id="KW-0808">Transferase</keyword>
<dbReference type="SUPFAM" id="SSF55874">
    <property type="entry name" value="ATPase domain of HSP90 chaperone/DNA topoisomerase II/histidine kinase"/>
    <property type="match status" value="1"/>
</dbReference>
<dbReference type="Proteomes" id="UP001595690">
    <property type="component" value="Unassembled WGS sequence"/>
</dbReference>
<evidence type="ECO:0000259" key="10">
    <source>
        <dbReference type="SMART" id="SM00387"/>
    </source>
</evidence>
<dbReference type="RefSeq" id="WP_382377226.1">
    <property type="nucleotide sequence ID" value="NZ_JBHRZI010000026.1"/>
</dbReference>
<dbReference type="SMART" id="SM00387">
    <property type="entry name" value="HATPase_c"/>
    <property type="match status" value="1"/>
</dbReference>
<dbReference type="InterPro" id="IPR050482">
    <property type="entry name" value="Sensor_HK_TwoCompSys"/>
</dbReference>
<dbReference type="EC" id="2.7.13.3" evidence="2"/>
<dbReference type="InterPro" id="IPR036890">
    <property type="entry name" value="HATPase_C_sf"/>
</dbReference>
<evidence type="ECO:0000256" key="7">
    <source>
        <dbReference type="ARBA" id="ARBA00022840"/>
    </source>
</evidence>
<feature type="transmembrane region" description="Helical" evidence="9">
    <location>
        <begin position="126"/>
        <end position="145"/>
    </location>
</feature>
<gene>
    <name evidence="11" type="ORF">ACFOWZ_29810</name>
</gene>
<dbReference type="Gene3D" id="3.30.565.10">
    <property type="entry name" value="Histidine kinase-like ATPase, C-terminal domain"/>
    <property type="match status" value="1"/>
</dbReference>
<accession>A0ABV8C134</accession>
<evidence type="ECO:0000256" key="6">
    <source>
        <dbReference type="ARBA" id="ARBA00022777"/>
    </source>
</evidence>
<proteinExistence type="predicted"/>
<evidence type="ECO:0000256" key="5">
    <source>
        <dbReference type="ARBA" id="ARBA00022741"/>
    </source>
</evidence>
<dbReference type="Pfam" id="PF02518">
    <property type="entry name" value="HATPase_c"/>
    <property type="match status" value="1"/>
</dbReference>
<name>A0ABV8C134_9PSEU</name>
<keyword evidence="9" id="KW-0812">Transmembrane</keyword>
<evidence type="ECO:0000256" key="1">
    <source>
        <dbReference type="ARBA" id="ARBA00000085"/>
    </source>
</evidence>
<keyword evidence="12" id="KW-1185">Reference proteome</keyword>
<evidence type="ECO:0000256" key="3">
    <source>
        <dbReference type="ARBA" id="ARBA00022553"/>
    </source>
</evidence>
<sequence length="419" mass="45677">MEEPVWNEWRRPGPTPAQRRRDVGIAVIVVLCAVEATVLINSMGAFAFGRAPGLREQLAWVLALSVPLVVRRRYPLAVMLVVSAVFIAAQWRQVGDNLVPSAVLFLAIFTVGAWEQNRLIARWSRIGVIVVMFLWLGFGLVRALIGPKTAGFKDAAGPLDPLLASVLYGLEFNIFFFLFAYVVGEMAWTAARRRAQLEFQAEELRRSQERNTAGAIAAERLRIARDLHDVVAHHVSVMGIQAGAARRVLDSDPAMARDALQTVEQTARTAINELRGLLGVLRADAQEDLRAAPGLDDLPELFENARAAGLEVSHGVYGAPREVPSGVALSAYRVVQEALTNVVKHADAQHVDVRMRFLDSALELEITDDGRGPSSSTDAGFGLVGMRERLAVHGGSLEAGPRRDAGYLVRASLPTEEKA</sequence>
<keyword evidence="9" id="KW-1133">Transmembrane helix</keyword>
<dbReference type="Gene3D" id="1.20.5.1930">
    <property type="match status" value="1"/>
</dbReference>
<keyword evidence="3" id="KW-0597">Phosphoprotein</keyword>
<keyword evidence="6 11" id="KW-0418">Kinase</keyword>
<protein>
    <recommendedName>
        <fullName evidence="2">histidine kinase</fullName>
        <ecNumber evidence="2">2.7.13.3</ecNumber>
    </recommendedName>
</protein>
<feature type="transmembrane region" description="Helical" evidence="9">
    <location>
        <begin position="165"/>
        <end position="184"/>
    </location>
</feature>
<evidence type="ECO:0000256" key="8">
    <source>
        <dbReference type="ARBA" id="ARBA00023012"/>
    </source>
</evidence>
<comment type="caution">
    <text evidence="11">The sequence shown here is derived from an EMBL/GenBank/DDBJ whole genome shotgun (WGS) entry which is preliminary data.</text>
</comment>
<dbReference type="EMBL" id="JBHRZI010000026">
    <property type="protein sequence ID" value="MFC3895693.1"/>
    <property type="molecule type" value="Genomic_DNA"/>
</dbReference>
<feature type="domain" description="Histidine kinase/HSP90-like ATPase" evidence="10">
    <location>
        <begin position="326"/>
        <end position="417"/>
    </location>
</feature>
<dbReference type="GO" id="GO:0016301">
    <property type="term" value="F:kinase activity"/>
    <property type="evidence" value="ECO:0007669"/>
    <property type="project" value="UniProtKB-KW"/>
</dbReference>
<dbReference type="InterPro" id="IPR011712">
    <property type="entry name" value="Sig_transdc_His_kin_sub3_dim/P"/>
</dbReference>
<evidence type="ECO:0000256" key="9">
    <source>
        <dbReference type="SAM" id="Phobius"/>
    </source>
</evidence>